<keyword evidence="7" id="KW-1185">Reference proteome</keyword>
<comment type="similarity">
    <text evidence="2">Belongs to the MLF family.</text>
</comment>
<dbReference type="PANTHER" id="PTHR13105">
    <property type="entry name" value="MYELOID LEUKEMIA FACTOR"/>
    <property type="match status" value="1"/>
</dbReference>
<reference evidence="6 7" key="1">
    <citation type="submission" date="2024-09" db="EMBL/GenBank/DDBJ databases">
        <title>A chromosome-level genome assembly of Gray's grenadier anchovy, Coilia grayii.</title>
        <authorList>
            <person name="Fu Z."/>
        </authorList>
    </citation>
    <scope>NUCLEOTIDE SEQUENCE [LARGE SCALE GENOMIC DNA]</scope>
    <source>
        <strain evidence="6">G4</strain>
        <tissue evidence="6">Muscle</tissue>
    </source>
</reference>
<dbReference type="Pfam" id="PF10248">
    <property type="entry name" value="Mlf1IP"/>
    <property type="match status" value="1"/>
</dbReference>
<name>A0ABD1KBF4_9TELE</name>
<protein>
    <recommendedName>
        <fullName evidence="8">Myeloid leukemia factor 1</fullName>
    </recommendedName>
</protein>
<evidence type="ECO:0000256" key="4">
    <source>
        <dbReference type="ARBA" id="ARBA00022553"/>
    </source>
</evidence>
<dbReference type="GO" id="GO:0005737">
    <property type="term" value="C:cytoplasm"/>
    <property type="evidence" value="ECO:0007669"/>
    <property type="project" value="UniProtKB-SubCell"/>
</dbReference>
<proteinExistence type="inferred from homology"/>
<dbReference type="InterPro" id="IPR019376">
    <property type="entry name" value="Myeloid_leukemia_factor"/>
</dbReference>
<feature type="region of interest" description="Disordered" evidence="5">
    <location>
        <begin position="96"/>
        <end position="125"/>
    </location>
</feature>
<organism evidence="6 7">
    <name type="scientific">Coilia grayii</name>
    <name type="common">Gray's grenadier anchovy</name>
    <dbReference type="NCBI Taxonomy" id="363190"/>
    <lineage>
        <taxon>Eukaryota</taxon>
        <taxon>Metazoa</taxon>
        <taxon>Chordata</taxon>
        <taxon>Craniata</taxon>
        <taxon>Vertebrata</taxon>
        <taxon>Euteleostomi</taxon>
        <taxon>Actinopterygii</taxon>
        <taxon>Neopterygii</taxon>
        <taxon>Teleostei</taxon>
        <taxon>Clupei</taxon>
        <taxon>Clupeiformes</taxon>
        <taxon>Clupeoidei</taxon>
        <taxon>Engraulidae</taxon>
        <taxon>Coilinae</taxon>
        <taxon>Coilia</taxon>
    </lineage>
</organism>
<keyword evidence="4" id="KW-0597">Phosphoprotein</keyword>
<evidence type="ECO:0000256" key="2">
    <source>
        <dbReference type="ARBA" id="ARBA00008332"/>
    </source>
</evidence>
<dbReference type="EMBL" id="JBHFQA010000007">
    <property type="protein sequence ID" value="KAL2096346.1"/>
    <property type="molecule type" value="Genomic_DNA"/>
</dbReference>
<dbReference type="AlphaFoldDB" id="A0ABD1KBF4"/>
<evidence type="ECO:0000256" key="5">
    <source>
        <dbReference type="SAM" id="MobiDB-lite"/>
    </source>
</evidence>
<feature type="compositionally biased region" description="Basic and acidic residues" evidence="5">
    <location>
        <begin position="109"/>
        <end position="122"/>
    </location>
</feature>
<feature type="compositionally biased region" description="Low complexity" evidence="5">
    <location>
        <begin position="14"/>
        <end position="24"/>
    </location>
</feature>
<keyword evidence="3" id="KW-0963">Cytoplasm</keyword>
<gene>
    <name evidence="6" type="ORF">ACEWY4_008494</name>
</gene>
<evidence type="ECO:0000313" key="6">
    <source>
        <dbReference type="EMBL" id="KAL2096346.1"/>
    </source>
</evidence>
<evidence type="ECO:0000256" key="1">
    <source>
        <dbReference type="ARBA" id="ARBA00004496"/>
    </source>
</evidence>
<evidence type="ECO:0000256" key="3">
    <source>
        <dbReference type="ARBA" id="ARBA00022490"/>
    </source>
</evidence>
<sequence length="232" mass="26546">MLTPGITDGRNQNHHQNQNRAQQQPSTALQEHHRGIDLRNPFSMMDNMMMGMRSRMDEMHRNFENLSTDSNNAHSFSSSSITTYSKVGNEPPKVFQAQSQTRRAPGGIRETRRSLKDSESGVEKMSIGHHIQDRGHVVEKKRNHKTGEREFNQDFQNMDESEAQAFDDEWQREVTKFQPVAPMASLEAPRPKARTVHRAAIAAPIDNRNPNMGGKQTHIREIKIQRPGMQEP</sequence>
<comment type="caution">
    <text evidence="6">The sequence shown here is derived from an EMBL/GenBank/DDBJ whole genome shotgun (WGS) entry which is preliminary data.</text>
</comment>
<feature type="region of interest" description="Disordered" evidence="5">
    <location>
        <begin position="1"/>
        <end position="36"/>
    </location>
</feature>
<comment type="subcellular location">
    <subcellularLocation>
        <location evidence="1">Cytoplasm</location>
    </subcellularLocation>
</comment>
<evidence type="ECO:0008006" key="8">
    <source>
        <dbReference type="Google" id="ProtNLM"/>
    </source>
</evidence>
<evidence type="ECO:0000313" key="7">
    <source>
        <dbReference type="Proteomes" id="UP001591681"/>
    </source>
</evidence>
<dbReference type="Proteomes" id="UP001591681">
    <property type="component" value="Unassembled WGS sequence"/>
</dbReference>
<accession>A0ABD1KBF4</accession>